<organism evidence="1 2">
    <name type="scientific">Leptospira interrogans serovar Grippotyphosa str. LT2186</name>
    <dbReference type="NCBI Taxonomy" id="1001599"/>
    <lineage>
        <taxon>Bacteria</taxon>
        <taxon>Pseudomonadati</taxon>
        <taxon>Spirochaetota</taxon>
        <taxon>Spirochaetia</taxon>
        <taxon>Leptospirales</taxon>
        <taxon>Leptospiraceae</taxon>
        <taxon>Leptospira</taxon>
    </lineage>
</organism>
<evidence type="ECO:0000313" key="2">
    <source>
        <dbReference type="Proteomes" id="UP000011776"/>
    </source>
</evidence>
<protein>
    <submittedName>
        <fullName evidence="1">Uncharacterized protein</fullName>
    </submittedName>
</protein>
<dbReference type="EMBL" id="AFME02000046">
    <property type="protein sequence ID" value="EMG12981.1"/>
    <property type="molecule type" value="Genomic_DNA"/>
</dbReference>
<name>M3IC81_LEPIR</name>
<dbReference type="AlphaFoldDB" id="M3IC81"/>
<reference evidence="1 2" key="1">
    <citation type="submission" date="2013-02" db="EMBL/GenBank/DDBJ databases">
        <authorList>
            <person name="Harkins D.M."/>
            <person name="Durkin A.S."/>
            <person name="Brinkac L.M."/>
            <person name="Haft D.H."/>
            <person name="Selengut J.D."/>
            <person name="Sanka R."/>
            <person name="DePew J."/>
            <person name="Purushe J."/>
            <person name="Tulsiani S.M."/>
            <person name="Graham G.C."/>
            <person name="Burns M.-A."/>
            <person name="Dohnt M.F."/>
            <person name="Smythe L.D."/>
            <person name="McKay D.B."/>
            <person name="Craig S.B."/>
            <person name="Vinetz J.M."/>
            <person name="Sutton G.G."/>
            <person name="Nierman W.C."/>
            <person name="Fouts D.E."/>
        </authorList>
    </citation>
    <scope>NUCLEOTIDE SEQUENCE [LARGE SCALE GENOMIC DNA]</scope>
    <source>
        <strain evidence="1 2">LT2186</strain>
    </source>
</reference>
<gene>
    <name evidence="1" type="ORF">LEP1GSC151_1663</name>
</gene>
<accession>M3IC81</accession>
<proteinExistence type="predicted"/>
<dbReference type="Proteomes" id="UP000011776">
    <property type="component" value="Unassembled WGS sequence"/>
</dbReference>
<dbReference type="BioCyc" id="LINT1001599:G11K9-3556-MONOMER"/>
<sequence>MMILEGEVDFVTFNDNGEIENTMSMGAYHTGKIFYDSMRSSTYHTLMIRSEWLVF</sequence>
<comment type="caution">
    <text evidence="1">The sequence shown here is derived from an EMBL/GenBank/DDBJ whole genome shotgun (WGS) entry which is preliminary data.</text>
</comment>
<evidence type="ECO:0000313" key="1">
    <source>
        <dbReference type="EMBL" id="EMG12981.1"/>
    </source>
</evidence>